<proteinExistence type="predicted"/>
<keyword evidence="5" id="KW-1185">Reference proteome</keyword>
<dbReference type="Proteomes" id="UP000237271">
    <property type="component" value="Unassembled WGS sequence"/>
</dbReference>
<feature type="domain" description="GAF" evidence="3">
    <location>
        <begin position="361"/>
        <end position="528"/>
    </location>
</feature>
<protein>
    <submittedName>
        <fullName evidence="4">Dual 3',5'-cyclic-AMP and-GMP phosphodiesterase</fullName>
    </submittedName>
</protein>
<reference evidence="4 5" key="1">
    <citation type="journal article" date="2017" name="Genome Biol. Evol.">
        <title>Phytophthora megakarya and P. palmivora, closely related causal agents of cacao black pod rot, underwent increases in genome sizes and gene numbers by different mechanisms.</title>
        <authorList>
            <person name="Ali S.S."/>
            <person name="Shao J."/>
            <person name="Lary D.J."/>
            <person name="Kronmiller B."/>
            <person name="Shen D."/>
            <person name="Strem M.D."/>
            <person name="Amoako-Attah I."/>
            <person name="Akrofi A.Y."/>
            <person name="Begoude B.A."/>
            <person name="Ten Hoopen G.M."/>
            <person name="Coulibaly K."/>
            <person name="Kebe B.I."/>
            <person name="Melnick R.L."/>
            <person name="Guiltinan M.J."/>
            <person name="Tyler B.M."/>
            <person name="Meinhardt L.W."/>
            <person name="Bailey B.A."/>
        </authorList>
    </citation>
    <scope>NUCLEOTIDE SEQUENCE [LARGE SCALE GENOMIC DNA]</scope>
    <source>
        <strain evidence="5">sbr112.9</strain>
    </source>
</reference>
<feature type="region of interest" description="Disordered" evidence="2">
    <location>
        <begin position="1"/>
        <end position="28"/>
    </location>
</feature>
<dbReference type="Pfam" id="PF01590">
    <property type="entry name" value="GAF"/>
    <property type="match status" value="1"/>
</dbReference>
<feature type="region of interest" description="Disordered" evidence="2">
    <location>
        <begin position="1053"/>
        <end position="1072"/>
    </location>
</feature>
<evidence type="ECO:0000259" key="3">
    <source>
        <dbReference type="SMART" id="SM00065"/>
    </source>
</evidence>
<evidence type="ECO:0000313" key="4">
    <source>
        <dbReference type="EMBL" id="POM73848.1"/>
    </source>
</evidence>
<feature type="region of interest" description="Disordered" evidence="2">
    <location>
        <begin position="241"/>
        <end position="305"/>
    </location>
</feature>
<feature type="compositionally biased region" description="Polar residues" evidence="2">
    <location>
        <begin position="853"/>
        <end position="891"/>
    </location>
</feature>
<accession>A0A2P4Y7R7</accession>
<dbReference type="AlphaFoldDB" id="A0A2P4Y7R7"/>
<feature type="compositionally biased region" description="Polar residues" evidence="2">
    <location>
        <begin position="294"/>
        <end position="305"/>
    </location>
</feature>
<feature type="compositionally biased region" description="Basic and acidic residues" evidence="2">
    <location>
        <begin position="832"/>
        <end position="852"/>
    </location>
</feature>
<evidence type="ECO:0000256" key="2">
    <source>
        <dbReference type="SAM" id="MobiDB-lite"/>
    </source>
</evidence>
<feature type="compositionally biased region" description="Low complexity" evidence="2">
    <location>
        <begin position="276"/>
        <end position="290"/>
    </location>
</feature>
<dbReference type="InterPro" id="IPR003018">
    <property type="entry name" value="GAF"/>
</dbReference>
<sequence length="1099" mass="120500">MNSPLSANVYSSSKKRTMQNNTNGTSPHLATLQRSRLTPLPIDTRSSVIMTDPLTDGAETRQSLLAVGDEVGAMPFNSKDPLLHEKMCQDARTISYLKNRLVQLERDVSASTKYRHMTEKQITQLSQENQRLELEKNRQQIRIGELDKTVLRQRHEYDKLAARYAAVYANLQKLLDQQQNASDTSAQHSTLQALARENQDFLRKQRVLEARHVEDKTLTSNQEKKIKRLKAEVEALQHMHEAKTREYDFNESTSDTDQVSRLTKPKKRTEGDCGQPSAPSSPVSMTSSTPRRVGSSTRAQTSAVGTGNHLVTAETYQYIDPNILKVLEKVDSQFSITNAINLSVVLKKWLNSCVHVVCSTHLPTVLQTLLKSTCELLHCEHAALFTVDHATRKLVATCSDRGSEHWELPLDKGIAGYAARHNKLCNVHCANDDPRFYSSTDSITGTASREVLALPIVHELQLYLEAHLSTNGDSNQVKVNNLGVFAVLRVWNTTHQKPFSANDQILGSLLAIQAGIILRQTAVIKTMQKINHKTHQILQMPNEIVAKASTAHHIGKPSLDATVVQLVAAAEKELAECLGIQHLRIFVLDAALHKLWHVAEKLSHDPGDNSPTAIRRYVSAQASLCALVLHGDATSIVLPQPSAEATFNDTVDIPGGARGLYLVPILSPWGNGALPFGIVQVSRVAKARLSASPFALTTSEGAGDCITTGSVADIVVKNEREAAQQTEDRLVLELLELFGRVFAGLLHHVAAQQLYDTCPPEILQAQLATLTDHLDSLAKRRQKETEDEDGDTHTADTDNTPELREFVSTTNSRQSSRHASVMVVRTTTLAPRNDRRVASADSKQRTSLESHRATSSPTTCLGQSRVASNYDTSNHNVPGTIQDGETSNECYNESGAPGGDSANVALAATSYNFEAAADTDISTNCDEMRDPETSIVETKSDEPNKLAPDQRVHDLEQQPVEADEQSFRPAVYDTTDMYSTEGASALTPEGWSTAMFDNSNYVSAEHLGAEDDVGYTWGDSDAYNPTLWHAGENVDTYEEGATWDYGAGDEEGVLATEDEDGPSKSRGDSHISTNSAYAIDLHLSSRTTSADTNQPSGAL</sequence>
<dbReference type="Gene3D" id="3.30.450.40">
    <property type="match status" value="1"/>
</dbReference>
<dbReference type="EMBL" id="NCKW01004990">
    <property type="protein sequence ID" value="POM73848.1"/>
    <property type="molecule type" value="Genomic_DNA"/>
</dbReference>
<dbReference type="SUPFAM" id="SSF55781">
    <property type="entry name" value="GAF domain-like"/>
    <property type="match status" value="1"/>
</dbReference>
<dbReference type="OrthoDB" id="546632at2759"/>
<feature type="coiled-coil region" evidence="1">
    <location>
        <begin position="115"/>
        <end position="149"/>
    </location>
</feature>
<organism evidence="4 5">
    <name type="scientific">Phytophthora palmivora</name>
    <dbReference type="NCBI Taxonomy" id="4796"/>
    <lineage>
        <taxon>Eukaryota</taxon>
        <taxon>Sar</taxon>
        <taxon>Stramenopiles</taxon>
        <taxon>Oomycota</taxon>
        <taxon>Peronosporomycetes</taxon>
        <taxon>Peronosporales</taxon>
        <taxon>Peronosporaceae</taxon>
        <taxon>Phytophthora</taxon>
    </lineage>
</organism>
<evidence type="ECO:0000256" key="1">
    <source>
        <dbReference type="SAM" id="Coils"/>
    </source>
</evidence>
<gene>
    <name evidence="4" type="ORF">PHPALM_9264</name>
</gene>
<feature type="compositionally biased region" description="Polar residues" evidence="2">
    <location>
        <begin position="807"/>
        <end position="818"/>
    </location>
</feature>
<feature type="compositionally biased region" description="Basic and acidic residues" evidence="2">
    <location>
        <begin position="791"/>
        <end position="805"/>
    </location>
</feature>
<dbReference type="InterPro" id="IPR029016">
    <property type="entry name" value="GAF-like_dom_sf"/>
</dbReference>
<evidence type="ECO:0000313" key="5">
    <source>
        <dbReference type="Proteomes" id="UP000237271"/>
    </source>
</evidence>
<feature type="compositionally biased region" description="Polar residues" evidence="2">
    <location>
        <begin position="250"/>
        <end position="261"/>
    </location>
</feature>
<keyword evidence="1" id="KW-0175">Coiled coil</keyword>
<comment type="caution">
    <text evidence="4">The sequence shown here is derived from an EMBL/GenBank/DDBJ whole genome shotgun (WGS) entry which is preliminary data.</text>
</comment>
<feature type="region of interest" description="Disordered" evidence="2">
    <location>
        <begin position="779"/>
        <end position="896"/>
    </location>
</feature>
<name>A0A2P4Y7R7_9STRA</name>
<dbReference type="SMART" id="SM00065">
    <property type="entry name" value="GAF"/>
    <property type="match status" value="1"/>
</dbReference>